<comment type="caution">
    <text evidence="2">The sequence shown here is derived from an EMBL/GenBank/DDBJ whole genome shotgun (WGS) entry which is preliminary data.</text>
</comment>
<gene>
    <name evidence="2" type="ORF">H9980_04390</name>
</gene>
<accession>A0A9D1XL49</accession>
<evidence type="ECO:0000259" key="1">
    <source>
        <dbReference type="PROSITE" id="PS51071"/>
    </source>
</evidence>
<dbReference type="Proteomes" id="UP000886724">
    <property type="component" value="Unassembled WGS sequence"/>
</dbReference>
<dbReference type="SUPFAM" id="SSF53697">
    <property type="entry name" value="SIS domain"/>
    <property type="match status" value="1"/>
</dbReference>
<dbReference type="InterPro" id="IPR047640">
    <property type="entry name" value="RpiR-like"/>
</dbReference>
<dbReference type="SUPFAM" id="SSF46689">
    <property type="entry name" value="Homeodomain-like"/>
    <property type="match status" value="1"/>
</dbReference>
<dbReference type="InterPro" id="IPR009057">
    <property type="entry name" value="Homeodomain-like_sf"/>
</dbReference>
<dbReference type="PANTHER" id="PTHR30514">
    <property type="entry name" value="GLUCOKINASE"/>
    <property type="match status" value="1"/>
</dbReference>
<evidence type="ECO:0000313" key="3">
    <source>
        <dbReference type="Proteomes" id="UP000886724"/>
    </source>
</evidence>
<reference evidence="2" key="2">
    <citation type="submission" date="2021-04" db="EMBL/GenBank/DDBJ databases">
        <authorList>
            <person name="Gilroy R."/>
        </authorList>
    </citation>
    <scope>NUCLEOTIDE SEQUENCE</scope>
    <source>
        <strain evidence="2">ChiGjej1B1-14440</strain>
    </source>
</reference>
<dbReference type="Gene3D" id="1.10.10.10">
    <property type="entry name" value="Winged helix-like DNA-binding domain superfamily/Winged helix DNA-binding domain"/>
    <property type="match status" value="1"/>
</dbReference>
<dbReference type="Pfam" id="PF01418">
    <property type="entry name" value="HTH_6"/>
    <property type="match status" value="1"/>
</dbReference>
<dbReference type="AlphaFoldDB" id="A0A9D1XL49"/>
<dbReference type="InterPro" id="IPR000281">
    <property type="entry name" value="HTH_RpiR"/>
</dbReference>
<dbReference type="PANTHER" id="PTHR30514:SF10">
    <property type="entry name" value="MURR_RPIR FAMILY TRANSCRIPTIONAL REGULATOR"/>
    <property type="match status" value="1"/>
</dbReference>
<evidence type="ECO:0000313" key="2">
    <source>
        <dbReference type="EMBL" id="HIX81196.1"/>
    </source>
</evidence>
<protein>
    <submittedName>
        <fullName evidence="2">MurR/RpiR family transcriptional regulator</fullName>
    </submittedName>
</protein>
<reference evidence="2" key="1">
    <citation type="journal article" date="2021" name="PeerJ">
        <title>Extensive microbial diversity within the chicken gut microbiome revealed by metagenomics and culture.</title>
        <authorList>
            <person name="Gilroy R."/>
            <person name="Ravi A."/>
            <person name="Getino M."/>
            <person name="Pursley I."/>
            <person name="Horton D.L."/>
            <person name="Alikhan N.F."/>
            <person name="Baker D."/>
            <person name="Gharbi K."/>
            <person name="Hall N."/>
            <person name="Watson M."/>
            <person name="Adriaenssens E.M."/>
            <person name="Foster-Nyarko E."/>
            <person name="Jarju S."/>
            <person name="Secka A."/>
            <person name="Antonio M."/>
            <person name="Oren A."/>
            <person name="Chaudhuri R.R."/>
            <person name="La Ragione R."/>
            <person name="Hildebrand F."/>
            <person name="Pallen M.J."/>
        </authorList>
    </citation>
    <scope>NUCLEOTIDE SEQUENCE</scope>
    <source>
        <strain evidence="2">ChiGjej1B1-14440</strain>
    </source>
</reference>
<dbReference type="GO" id="GO:0003700">
    <property type="term" value="F:DNA-binding transcription factor activity"/>
    <property type="evidence" value="ECO:0007669"/>
    <property type="project" value="InterPro"/>
</dbReference>
<dbReference type="GO" id="GO:0097367">
    <property type="term" value="F:carbohydrate derivative binding"/>
    <property type="evidence" value="ECO:0007669"/>
    <property type="project" value="InterPro"/>
</dbReference>
<dbReference type="GO" id="GO:0003677">
    <property type="term" value="F:DNA binding"/>
    <property type="evidence" value="ECO:0007669"/>
    <property type="project" value="InterPro"/>
</dbReference>
<feature type="domain" description="HTH rpiR-type" evidence="1">
    <location>
        <begin position="4"/>
        <end position="80"/>
    </location>
</feature>
<dbReference type="InterPro" id="IPR046348">
    <property type="entry name" value="SIS_dom_sf"/>
</dbReference>
<dbReference type="EMBL" id="DXET01000100">
    <property type="protein sequence ID" value="HIX81196.1"/>
    <property type="molecule type" value="Genomic_DNA"/>
</dbReference>
<sequence length="262" mass="30413">MFNLVIILLSTINSEPKDSNNYKIAKYLLENLHTLEDLSISDLANNCFVSNSSISRFCKEIGLDNYNTLKSQIIKIPLEYRYAHNKFNFTPSKNENILQSYVFSIIDNLKNLYTDKLDSQITALVKDIYQYKEVGAFGYMHSESIALNLQYDLQTNGKLIFTHIKFTNQKEFINNADENTLIIIFSESGSYFNRVYPRTTPFTNQKNKPKIVLITSNLNATFPYVDEYITYSSRNDYASHPYSLMTIESMIALKYLEYIKSQ</sequence>
<dbReference type="InterPro" id="IPR036388">
    <property type="entry name" value="WH-like_DNA-bd_sf"/>
</dbReference>
<dbReference type="PROSITE" id="PS51071">
    <property type="entry name" value="HTH_RPIR"/>
    <property type="match status" value="1"/>
</dbReference>
<dbReference type="Gene3D" id="3.40.50.10490">
    <property type="entry name" value="Glucose-6-phosphate isomerase like protein, domain 1"/>
    <property type="match status" value="1"/>
</dbReference>
<organism evidence="2 3">
    <name type="scientific">Candidatus Erysipelatoclostridium merdavium</name>
    <dbReference type="NCBI Taxonomy" id="2838566"/>
    <lineage>
        <taxon>Bacteria</taxon>
        <taxon>Bacillati</taxon>
        <taxon>Bacillota</taxon>
        <taxon>Erysipelotrichia</taxon>
        <taxon>Erysipelotrichales</taxon>
        <taxon>Erysipelotrichales incertae sedis</taxon>
    </lineage>
</organism>
<dbReference type="GO" id="GO:1901135">
    <property type="term" value="P:carbohydrate derivative metabolic process"/>
    <property type="evidence" value="ECO:0007669"/>
    <property type="project" value="InterPro"/>
</dbReference>
<name>A0A9D1XL49_9FIRM</name>
<proteinExistence type="predicted"/>